<dbReference type="GO" id="GO:0005576">
    <property type="term" value="C:extracellular region"/>
    <property type="evidence" value="ECO:0007669"/>
    <property type="project" value="InterPro"/>
</dbReference>
<protein>
    <submittedName>
        <fullName evidence="1">Putative Venom allergen</fullName>
    </submittedName>
</protein>
<proteinExistence type="predicted"/>
<dbReference type="AlphaFoldDB" id="A0A164VR54"/>
<dbReference type="Proteomes" id="UP000076858">
    <property type="component" value="Unassembled WGS sequence"/>
</dbReference>
<sequence>MVQRLFKALLFSFLVVHQMKLSSAQPISSSSDYHEPQPTYSSRLSKSSQDVLIKDPPAYCNPEPPRPIPSSDAIESDARFQQANCQFRNGEEDVIKDLRATEEDKKLILDLHNHLRRKVASHREQRGSPGPQPPAISMPNLKWDDALANAAWEWTQNLKYKQEPDPVNYGQNLHMSFSRQPRNTTDWASVINGKDGWFNEVNYMDCASVVSFKSCQAINGKVIGHYTQLVWAETTHVGCAAIGYYDDYNGYPFTPGHPYKQFYICNYSPRGNAPNKPVYKVDTSSSSSNCPNQLE</sequence>
<comment type="caution">
    <text evidence="1">The sequence shown here is derived from an EMBL/GenBank/DDBJ whole genome shotgun (WGS) entry which is preliminary data.</text>
</comment>
<dbReference type="SUPFAM" id="SSF55797">
    <property type="entry name" value="PR-1-like"/>
    <property type="match status" value="1"/>
</dbReference>
<dbReference type="SMART" id="SM00198">
    <property type="entry name" value="SCP"/>
    <property type="match status" value="1"/>
</dbReference>
<keyword evidence="2" id="KW-1185">Reference proteome</keyword>
<name>A0A164VR54_9CRUS</name>
<dbReference type="PANTHER" id="PTHR10334">
    <property type="entry name" value="CYSTEINE-RICH SECRETORY PROTEIN-RELATED"/>
    <property type="match status" value="1"/>
</dbReference>
<accession>A0A164VR54</accession>
<dbReference type="OrthoDB" id="43654at2759"/>
<gene>
    <name evidence="1" type="ORF">APZ42_022701</name>
</gene>
<dbReference type="InterPro" id="IPR001283">
    <property type="entry name" value="CRISP-related"/>
</dbReference>
<dbReference type="PRINTS" id="PR00838">
    <property type="entry name" value="V5ALLERGEN"/>
</dbReference>
<dbReference type="EMBL" id="LRGB01001361">
    <property type="protein sequence ID" value="KZS12571.1"/>
    <property type="molecule type" value="Genomic_DNA"/>
</dbReference>
<reference evidence="1 2" key="1">
    <citation type="submission" date="2016-03" db="EMBL/GenBank/DDBJ databases">
        <title>EvidentialGene: Evidence-directed Construction of Genes on Genomes.</title>
        <authorList>
            <person name="Gilbert D.G."/>
            <person name="Choi J.-H."/>
            <person name="Mockaitis K."/>
            <person name="Colbourne J."/>
            <person name="Pfrender M."/>
        </authorList>
    </citation>
    <scope>NUCLEOTIDE SEQUENCE [LARGE SCALE GENOMIC DNA]</scope>
    <source>
        <strain evidence="1 2">Xinb3</strain>
        <tissue evidence="1">Complete organism</tissue>
    </source>
</reference>
<dbReference type="Gene3D" id="3.40.33.10">
    <property type="entry name" value="CAP"/>
    <property type="match status" value="1"/>
</dbReference>
<dbReference type="InterPro" id="IPR018244">
    <property type="entry name" value="Allrgn_V5/Tpx1_CS"/>
</dbReference>
<dbReference type="InterPro" id="IPR035940">
    <property type="entry name" value="CAP_sf"/>
</dbReference>
<dbReference type="STRING" id="35525.A0A164VR54"/>
<dbReference type="InterPro" id="IPR002413">
    <property type="entry name" value="V5_allergen-like"/>
</dbReference>
<dbReference type="Pfam" id="PF00188">
    <property type="entry name" value="CAP"/>
    <property type="match status" value="1"/>
</dbReference>
<organism evidence="1 2">
    <name type="scientific">Daphnia magna</name>
    <dbReference type="NCBI Taxonomy" id="35525"/>
    <lineage>
        <taxon>Eukaryota</taxon>
        <taxon>Metazoa</taxon>
        <taxon>Ecdysozoa</taxon>
        <taxon>Arthropoda</taxon>
        <taxon>Crustacea</taxon>
        <taxon>Branchiopoda</taxon>
        <taxon>Diplostraca</taxon>
        <taxon>Cladocera</taxon>
        <taxon>Anomopoda</taxon>
        <taxon>Daphniidae</taxon>
        <taxon>Daphnia</taxon>
    </lineage>
</organism>
<dbReference type="PROSITE" id="PS01009">
    <property type="entry name" value="CRISP_1"/>
    <property type="match status" value="1"/>
</dbReference>
<dbReference type="PRINTS" id="PR00837">
    <property type="entry name" value="V5TPXLIKE"/>
</dbReference>
<evidence type="ECO:0000313" key="1">
    <source>
        <dbReference type="EMBL" id="KZS12571.1"/>
    </source>
</evidence>
<dbReference type="CDD" id="cd05380">
    <property type="entry name" value="CAP_euk"/>
    <property type="match status" value="1"/>
</dbReference>
<dbReference type="InterPro" id="IPR014044">
    <property type="entry name" value="CAP_dom"/>
</dbReference>
<evidence type="ECO:0000313" key="2">
    <source>
        <dbReference type="Proteomes" id="UP000076858"/>
    </source>
</evidence>